<proteinExistence type="inferred from homology"/>
<feature type="domain" description="AMP-dependent synthetase/ligase" evidence="23">
    <location>
        <begin position="92"/>
        <end position="444"/>
    </location>
</feature>
<dbReference type="PROSITE" id="PS00455">
    <property type="entry name" value="AMP_BINDING"/>
    <property type="match status" value="1"/>
</dbReference>
<comment type="similarity">
    <text evidence="2">Belongs to the ATP-dependent AMP-binding enzyme family.</text>
</comment>
<keyword evidence="12 22" id="KW-0472">Membrane</keyword>
<evidence type="ECO:0000256" key="3">
    <source>
        <dbReference type="ARBA" id="ARBA00022448"/>
    </source>
</evidence>
<evidence type="ECO:0000256" key="14">
    <source>
        <dbReference type="ARBA" id="ARBA00026121"/>
    </source>
</evidence>
<evidence type="ECO:0000256" key="22">
    <source>
        <dbReference type="SAM" id="Phobius"/>
    </source>
</evidence>
<evidence type="ECO:0000256" key="13">
    <source>
        <dbReference type="ARBA" id="ARBA00023140"/>
    </source>
</evidence>
<reference evidence="25" key="2">
    <citation type="journal article" date="2023" name="BMC Genomics">
        <title>Pest status, molecular evolution, and epigenetic factors derived from the genome assembly of Frankliniella fusca, a thysanopteran phytovirus vector.</title>
        <authorList>
            <person name="Catto M.A."/>
            <person name="Labadie P.E."/>
            <person name="Jacobson A.L."/>
            <person name="Kennedy G.G."/>
            <person name="Srinivasan R."/>
            <person name="Hunt B.G."/>
        </authorList>
    </citation>
    <scope>NUCLEOTIDE SEQUENCE</scope>
    <source>
        <strain evidence="25">PL_HMW_Pooled</strain>
    </source>
</reference>
<evidence type="ECO:0000259" key="23">
    <source>
        <dbReference type="Pfam" id="PF00501"/>
    </source>
</evidence>
<evidence type="ECO:0000256" key="4">
    <source>
        <dbReference type="ARBA" id="ARBA00022475"/>
    </source>
</evidence>
<protein>
    <recommendedName>
        <fullName evidence="20">Very long-chain fatty acid transport protein</fullName>
        <ecNumber evidence="14">6.2.1.3</ecNumber>
    </recommendedName>
    <alternativeName>
        <fullName evidence="16">Long-chain-fatty-acid--CoA ligase</fullName>
    </alternativeName>
    <alternativeName>
        <fullName evidence="21">Very-long-chain acyl-CoA synthetase</fullName>
    </alternativeName>
</protein>
<dbReference type="GO" id="GO:0004467">
    <property type="term" value="F:long-chain fatty acid-CoA ligase activity"/>
    <property type="evidence" value="ECO:0007669"/>
    <property type="project" value="UniProtKB-EC"/>
</dbReference>
<dbReference type="Gene3D" id="3.30.300.30">
    <property type="match status" value="1"/>
</dbReference>
<evidence type="ECO:0000256" key="11">
    <source>
        <dbReference type="ARBA" id="ARBA00023055"/>
    </source>
</evidence>
<dbReference type="FunFam" id="3.30.300.30:FF:000002">
    <property type="entry name" value="Long-chain fatty acid transport protein 1"/>
    <property type="match status" value="1"/>
</dbReference>
<evidence type="ECO:0000256" key="1">
    <source>
        <dbReference type="ARBA" id="ARBA00004651"/>
    </source>
</evidence>
<dbReference type="PANTHER" id="PTHR43107">
    <property type="entry name" value="LONG-CHAIN FATTY ACID TRANSPORT PROTEIN"/>
    <property type="match status" value="1"/>
</dbReference>
<dbReference type="EC" id="6.2.1.3" evidence="14"/>
<dbReference type="Pfam" id="PF00501">
    <property type="entry name" value="AMP-binding"/>
    <property type="match status" value="1"/>
</dbReference>
<evidence type="ECO:0000256" key="7">
    <source>
        <dbReference type="ARBA" id="ARBA00022741"/>
    </source>
</evidence>
<evidence type="ECO:0000313" key="26">
    <source>
        <dbReference type="Proteomes" id="UP001219518"/>
    </source>
</evidence>
<name>A0AAE1H9H9_9NEOP</name>
<evidence type="ECO:0000256" key="18">
    <source>
        <dbReference type="ARBA" id="ARBA00048666"/>
    </source>
</evidence>
<dbReference type="SUPFAM" id="SSF56801">
    <property type="entry name" value="Acetyl-CoA synthetase-like"/>
    <property type="match status" value="1"/>
</dbReference>
<evidence type="ECO:0000256" key="8">
    <source>
        <dbReference type="ARBA" id="ARBA00022832"/>
    </source>
</evidence>
<dbReference type="GO" id="GO:0005778">
    <property type="term" value="C:peroxisomal membrane"/>
    <property type="evidence" value="ECO:0007669"/>
    <property type="project" value="UniProtKB-SubCell"/>
</dbReference>
<evidence type="ECO:0000256" key="9">
    <source>
        <dbReference type="ARBA" id="ARBA00022840"/>
    </source>
</evidence>
<keyword evidence="5" id="KW-0436">Ligase</keyword>
<keyword evidence="6 22" id="KW-0812">Transmembrane</keyword>
<dbReference type="Gene3D" id="3.40.50.12780">
    <property type="entry name" value="N-terminal domain of ligase-like"/>
    <property type="match status" value="1"/>
</dbReference>
<dbReference type="GO" id="GO:0005324">
    <property type="term" value="F:long-chain fatty acid transmembrane transporter activity"/>
    <property type="evidence" value="ECO:0007669"/>
    <property type="project" value="TreeGrafter"/>
</dbReference>
<keyword evidence="3" id="KW-0813">Transport</keyword>
<keyword evidence="11" id="KW-0445">Lipid transport</keyword>
<evidence type="ECO:0000256" key="10">
    <source>
        <dbReference type="ARBA" id="ARBA00022989"/>
    </source>
</evidence>
<dbReference type="PANTHER" id="PTHR43107:SF15">
    <property type="entry name" value="FATTY ACID TRANSPORT PROTEIN 3, ISOFORM A"/>
    <property type="match status" value="1"/>
</dbReference>
<comment type="subcellular location">
    <subcellularLocation>
        <location evidence="1">Cell membrane</location>
        <topology evidence="1">Multi-pass membrane protein</topology>
    </subcellularLocation>
    <subcellularLocation>
        <location evidence="17">Peroxisome membrane</location>
    </subcellularLocation>
</comment>
<dbReference type="GO" id="GO:0005886">
    <property type="term" value="C:plasma membrane"/>
    <property type="evidence" value="ECO:0007669"/>
    <property type="project" value="UniProtKB-SubCell"/>
</dbReference>
<comment type="function">
    <text evidence="19">Acyl-CoA synthetase required for both the import of long chain fatty acids (LCFAs) (C14-C18) and the activation very long chain fatty acids (VLCFAs) (C20-C26) by esterification of the fatty acids into metabolically active CoA-thioesters for subsequent degradation or incorporation into phospholipids. The transport and fatty acyl-CoA synthetase activities are genetically separable and are thus independent activities. Esterifies VLCFAs in the peroxisome matrix. The VLCFAs are actively transported into peroxisomes by a PXA1-PXA2 heterodimeric transporter in the peroxisomal membrane.</text>
</comment>
<dbReference type="GO" id="GO:0005524">
    <property type="term" value="F:ATP binding"/>
    <property type="evidence" value="ECO:0007669"/>
    <property type="project" value="UniProtKB-KW"/>
</dbReference>
<dbReference type="NCBIfam" id="NF006134">
    <property type="entry name" value="PRK08279.1"/>
    <property type="match status" value="1"/>
</dbReference>
<dbReference type="Pfam" id="PF13193">
    <property type="entry name" value="AMP-binding_C"/>
    <property type="match status" value="1"/>
</dbReference>
<dbReference type="InterPro" id="IPR020845">
    <property type="entry name" value="AMP-binding_CS"/>
</dbReference>
<keyword evidence="26" id="KW-1185">Reference proteome</keyword>
<keyword evidence="4" id="KW-1003">Cell membrane</keyword>
<dbReference type="InterPro" id="IPR042099">
    <property type="entry name" value="ANL_N_sf"/>
</dbReference>
<evidence type="ECO:0000256" key="15">
    <source>
        <dbReference type="ARBA" id="ARBA00036527"/>
    </source>
</evidence>
<reference evidence="25" key="1">
    <citation type="submission" date="2021-07" db="EMBL/GenBank/DDBJ databases">
        <authorList>
            <person name="Catto M.A."/>
            <person name="Jacobson A."/>
            <person name="Kennedy G."/>
            <person name="Labadie P."/>
            <person name="Hunt B.G."/>
            <person name="Srinivasan R."/>
        </authorList>
    </citation>
    <scope>NUCLEOTIDE SEQUENCE</scope>
    <source>
        <strain evidence="25">PL_HMW_Pooled</strain>
        <tissue evidence="25">Head</tissue>
    </source>
</reference>
<keyword evidence="8" id="KW-0443">Lipid metabolism</keyword>
<gene>
    <name evidence="25" type="ORF">KUF71_006814</name>
</gene>
<evidence type="ECO:0000256" key="20">
    <source>
        <dbReference type="ARBA" id="ARBA00068795"/>
    </source>
</evidence>
<comment type="catalytic activity">
    <reaction evidence="15">
        <text>a very long-chain fatty acid + ATP + CoA = a very long-chain fatty acyl-CoA + AMP + diphosphate</text>
        <dbReference type="Rhea" id="RHEA:54536"/>
        <dbReference type="ChEBI" id="CHEBI:30616"/>
        <dbReference type="ChEBI" id="CHEBI:33019"/>
        <dbReference type="ChEBI" id="CHEBI:57287"/>
        <dbReference type="ChEBI" id="CHEBI:58950"/>
        <dbReference type="ChEBI" id="CHEBI:138261"/>
        <dbReference type="ChEBI" id="CHEBI:456215"/>
    </reaction>
    <physiologicalReaction direction="left-to-right" evidence="15">
        <dbReference type="Rhea" id="RHEA:54537"/>
    </physiologicalReaction>
</comment>
<dbReference type="EMBL" id="JAHWGI010000700">
    <property type="protein sequence ID" value="KAK3917230.1"/>
    <property type="molecule type" value="Genomic_DNA"/>
</dbReference>
<comment type="caution">
    <text evidence="25">The sequence shown here is derived from an EMBL/GenBank/DDBJ whole genome shotgun (WGS) entry which is preliminary data.</text>
</comment>
<sequence>MESVWQGRAAAAFVLLSVLCNWMVGTGTAGWARVVGILAAFFVTVVLQHWRRLYVIAKVLPRDLRFVYIFLRSSALWKRFARDNETVVSIVERHAREAPGATCFLFEDQTWTYRDVNAYSNRVARAFQRAGVRRGDVVAVVLNNRIEYICLWLGLAKLGAITALINRNLTDTPLAHSINTAKAKVVIFDEEYAAAVQGVRADLGTAEGFYRFGAARGGSQEDWFIDLQPLVAAESEENPVVDFTPGHWDHLMYIYTSGTTGLPKASIVTHARTLFWPLGLFRVANMDPGRDVFYCSLPMYHAAGGAYAASLALAHRVPVAFAPKFSASKFWTDCARHNATIGHYIGELCRFLVLSPESPADKQHKVHTLVGNGLSPAVWRRLRDRFGVDKVIEFYGSTEGNVMLVNMDQKIGALGFIPQLLPRSLWPFELVQVDEESGEPVRDDHGHCVRCGRGEAGMLIGRVREESVQSQFVGYLDREASEKKVLRNAFGNGDKYFMSGDMAVMDEYGYIYFKDRIGDTFRWKGENVSTAEVETIMTRLLLTHGVREVAVYGVQVPGNEGRAGMAAIADPERRCDLGELAAGLKGKLPAYARPVFVRVADSLPMTGTHKVSKVELRRQGFDPATCPDPVFVSRGGTYEPLSEAVLTAIHEGKARL</sequence>
<dbReference type="Proteomes" id="UP001219518">
    <property type="component" value="Unassembled WGS sequence"/>
</dbReference>
<evidence type="ECO:0000256" key="21">
    <source>
        <dbReference type="ARBA" id="ARBA00078285"/>
    </source>
</evidence>
<dbReference type="GO" id="GO:0005789">
    <property type="term" value="C:endoplasmic reticulum membrane"/>
    <property type="evidence" value="ECO:0007669"/>
    <property type="project" value="TreeGrafter"/>
</dbReference>
<dbReference type="InterPro" id="IPR000873">
    <property type="entry name" value="AMP-dep_synth/lig_dom"/>
</dbReference>
<evidence type="ECO:0000256" key="5">
    <source>
        <dbReference type="ARBA" id="ARBA00022598"/>
    </source>
</evidence>
<evidence type="ECO:0000259" key="24">
    <source>
        <dbReference type="Pfam" id="PF13193"/>
    </source>
</evidence>
<evidence type="ECO:0000256" key="6">
    <source>
        <dbReference type="ARBA" id="ARBA00022692"/>
    </source>
</evidence>
<organism evidence="25 26">
    <name type="scientific">Frankliniella fusca</name>
    <dbReference type="NCBI Taxonomy" id="407009"/>
    <lineage>
        <taxon>Eukaryota</taxon>
        <taxon>Metazoa</taxon>
        <taxon>Ecdysozoa</taxon>
        <taxon>Arthropoda</taxon>
        <taxon>Hexapoda</taxon>
        <taxon>Insecta</taxon>
        <taxon>Pterygota</taxon>
        <taxon>Neoptera</taxon>
        <taxon>Paraneoptera</taxon>
        <taxon>Thysanoptera</taxon>
        <taxon>Terebrantia</taxon>
        <taxon>Thripoidea</taxon>
        <taxon>Thripidae</taxon>
        <taxon>Frankliniella</taxon>
    </lineage>
</organism>
<dbReference type="InterPro" id="IPR045851">
    <property type="entry name" value="AMP-bd_C_sf"/>
</dbReference>
<comment type="catalytic activity">
    <reaction evidence="18">
        <text>tetracosanoate + ATP + CoA = tetracosanoyl-CoA + AMP + diphosphate</text>
        <dbReference type="Rhea" id="RHEA:33639"/>
        <dbReference type="ChEBI" id="CHEBI:30616"/>
        <dbReference type="ChEBI" id="CHEBI:31014"/>
        <dbReference type="ChEBI" id="CHEBI:33019"/>
        <dbReference type="ChEBI" id="CHEBI:57287"/>
        <dbReference type="ChEBI" id="CHEBI:65052"/>
        <dbReference type="ChEBI" id="CHEBI:456215"/>
    </reaction>
    <physiologicalReaction direction="left-to-right" evidence="18">
        <dbReference type="Rhea" id="RHEA:33640"/>
    </physiologicalReaction>
</comment>
<keyword evidence="10 22" id="KW-1133">Transmembrane helix</keyword>
<dbReference type="AlphaFoldDB" id="A0AAE1H9H9"/>
<keyword evidence="13" id="KW-0576">Peroxisome</keyword>
<dbReference type="InterPro" id="IPR025110">
    <property type="entry name" value="AMP-bd_C"/>
</dbReference>
<evidence type="ECO:0000313" key="25">
    <source>
        <dbReference type="EMBL" id="KAK3917230.1"/>
    </source>
</evidence>
<evidence type="ECO:0000256" key="12">
    <source>
        <dbReference type="ARBA" id="ARBA00023136"/>
    </source>
</evidence>
<accession>A0AAE1H9H9</accession>
<feature type="transmembrane region" description="Helical" evidence="22">
    <location>
        <begin position="7"/>
        <end position="24"/>
    </location>
</feature>
<evidence type="ECO:0000256" key="2">
    <source>
        <dbReference type="ARBA" id="ARBA00006432"/>
    </source>
</evidence>
<feature type="domain" description="AMP-binding enzyme C-terminal" evidence="24">
    <location>
        <begin position="542"/>
        <end position="610"/>
    </location>
</feature>
<keyword evidence="9" id="KW-0067">ATP-binding</keyword>
<keyword evidence="7" id="KW-0547">Nucleotide-binding</keyword>
<dbReference type="FunFam" id="3.40.50.12780:FF:000019">
    <property type="entry name" value="Long-chain fatty acid transporter"/>
    <property type="match status" value="1"/>
</dbReference>
<keyword evidence="8" id="KW-0276">Fatty acid metabolism</keyword>
<evidence type="ECO:0000256" key="16">
    <source>
        <dbReference type="ARBA" id="ARBA00041297"/>
    </source>
</evidence>
<evidence type="ECO:0000256" key="19">
    <source>
        <dbReference type="ARBA" id="ARBA00060276"/>
    </source>
</evidence>
<evidence type="ECO:0000256" key="17">
    <source>
        <dbReference type="ARBA" id="ARBA00046271"/>
    </source>
</evidence>
<dbReference type="GO" id="GO:0044539">
    <property type="term" value="P:long-chain fatty acid import into cell"/>
    <property type="evidence" value="ECO:0007669"/>
    <property type="project" value="TreeGrafter"/>
</dbReference>